<dbReference type="GO" id="GO:0004497">
    <property type="term" value="F:monooxygenase activity"/>
    <property type="evidence" value="ECO:0007669"/>
    <property type="project" value="UniProtKB-KW"/>
</dbReference>
<evidence type="ECO:0000313" key="16">
    <source>
        <dbReference type="EMBL" id="EAT48678.2"/>
    </source>
</evidence>
<comment type="cofactor">
    <cofactor evidence="1 14">
        <name>heme</name>
        <dbReference type="ChEBI" id="CHEBI:30413"/>
    </cofactor>
</comment>
<dbReference type="OrthoDB" id="1470350at2759"/>
<gene>
    <name evidence="16" type="primary">CYP325T1</name>
    <name evidence="16" type="ORF">AaeL_AAEL000320</name>
</gene>
<reference evidence="16" key="2">
    <citation type="journal article" date="2007" name="Science">
        <title>Genome sequence of Aedes aegypti, a major arbovirus vector.</title>
        <authorList>
            <person name="Nene V."/>
            <person name="Wortman J.R."/>
            <person name="Lawson D."/>
            <person name="Haas B."/>
            <person name="Kodira C."/>
            <person name="Tu Z.J."/>
            <person name="Loftus B."/>
            <person name="Xi Z."/>
            <person name="Megy K."/>
            <person name="Grabherr M."/>
            <person name="Ren Q."/>
            <person name="Zdobnov E.M."/>
            <person name="Lobo N.F."/>
            <person name="Campbell K.S."/>
            <person name="Brown S.E."/>
            <person name="Bonaldo M.F."/>
            <person name="Zhu J."/>
            <person name="Sinkins S.P."/>
            <person name="Hogenkamp D.G."/>
            <person name="Amedeo P."/>
            <person name="Arensburger P."/>
            <person name="Atkinson P.W."/>
            <person name="Bidwell S."/>
            <person name="Biedler J."/>
            <person name="Birney E."/>
            <person name="Bruggner R.V."/>
            <person name="Costas J."/>
            <person name="Coy M.R."/>
            <person name="Crabtree J."/>
            <person name="Crawford M."/>
            <person name="Debruyn B."/>
            <person name="Decaprio D."/>
            <person name="Eiglmeier K."/>
            <person name="Eisenstadt E."/>
            <person name="El-Dorry H."/>
            <person name="Gelbart W.M."/>
            <person name="Gomes S.L."/>
            <person name="Hammond M."/>
            <person name="Hannick L.I."/>
            <person name="Hogan J.R."/>
            <person name="Holmes M.H."/>
            <person name="Jaffe D."/>
            <person name="Johnston J.S."/>
            <person name="Kennedy R.C."/>
            <person name="Koo H."/>
            <person name="Kravitz S."/>
            <person name="Kriventseva E.V."/>
            <person name="Kulp D."/>
            <person name="Labutti K."/>
            <person name="Lee E."/>
            <person name="Li S."/>
            <person name="Lovin D.D."/>
            <person name="Mao C."/>
            <person name="Mauceli E."/>
            <person name="Menck C.F."/>
            <person name="Miller J.R."/>
            <person name="Montgomery P."/>
            <person name="Mori A."/>
            <person name="Nascimento A.L."/>
            <person name="Naveira H.F."/>
            <person name="Nusbaum C."/>
            <person name="O'leary S."/>
            <person name="Orvis J."/>
            <person name="Pertea M."/>
            <person name="Quesneville H."/>
            <person name="Reidenbach K.R."/>
            <person name="Rogers Y.H."/>
            <person name="Roth C.W."/>
            <person name="Schneider J.R."/>
            <person name="Schatz M."/>
            <person name="Shumway M."/>
            <person name="Stanke M."/>
            <person name="Stinson E.O."/>
            <person name="Tubio J.M."/>
            <person name="Vanzee J.P."/>
            <person name="Verjovski-Almeida S."/>
            <person name="Werner D."/>
            <person name="White O."/>
            <person name="Wyder S."/>
            <person name="Zeng Q."/>
            <person name="Zhao Q."/>
            <person name="Zhao Y."/>
            <person name="Hill C.A."/>
            <person name="Raikhel A.S."/>
            <person name="Soares M.B."/>
            <person name="Knudson D.L."/>
            <person name="Lee N.H."/>
            <person name="Galagan J."/>
            <person name="Salzberg S.L."/>
            <person name="Paulsen I.T."/>
            <person name="Dimopoulos G."/>
            <person name="Collins F.H."/>
            <person name="Birren B."/>
            <person name="Fraser-Liggett C.M."/>
            <person name="Severson D.W."/>
        </authorList>
    </citation>
    <scope>NUCLEOTIDE SEQUENCE [LARGE SCALE GENOMIC DNA]</scope>
    <source>
        <strain evidence="16">Liverpool</strain>
    </source>
</reference>
<comment type="similarity">
    <text evidence="5 15">Belongs to the cytochrome P450 family.</text>
</comment>
<evidence type="ECO:0000256" key="4">
    <source>
        <dbReference type="ARBA" id="ARBA00004406"/>
    </source>
</evidence>
<dbReference type="Gene3D" id="1.10.630.10">
    <property type="entry name" value="Cytochrome P450"/>
    <property type="match status" value="1"/>
</dbReference>
<keyword evidence="13" id="KW-0472">Membrane</keyword>
<dbReference type="GO" id="GO:0005789">
    <property type="term" value="C:endoplasmic reticulum membrane"/>
    <property type="evidence" value="ECO:0007669"/>
    <property type="project" value="UniProtKB-SubCell"/>
</dbReference>
<dbReference type="AlphaFoldDB" id="A0A1S4EVJ8"/>
<keyword evidence="7 14" id="KW-0479">Metal-binding</keyword>
<keyword evidence="9" id="KW-0492">Microsome</keyword>
<name>A0A1S4EVJ8_AEDAE</name>
<evidence type="ECO:0000256" key="10">
    <source>
        <dbReference type="ARBA" id="ARBA00023002"/>
    </source>
</evidence>
<dbReference type="GO" id="GO:0005506">
    <property type="term" value="F:iron ion binding"/>
    <property type="evidence" value="ECO:0007669"/>
    <property type="project" value="InterPro"/>
</dbReference>
<evidence type="ECO:0000256" key="14">
    <source>
        <dbReference type="PIRSR" id="PIRSR602401-1"/>
    </source>
</evidence>
<dbReference type="PRINTS" id="PR00385">
    <property type="entry name" value="P450"/>
</dbReference>
<dbReference type="Pfam" id="PF00067">
    <property type="entry name" value="p450"/>
    <property type="match status" value="1"/>
</dbReference>
<keyword evidence="6 14" id="KW-0349">Heme</keyword>
<keyword evidence="11 14" id="KW-0408">Iron</keyword>
<reference evidence="16" key="1">
    <citation type="submission" date="2005-10" db="EMBL/GenBank/DDBJ databases">
        <authorList>
            <person name="Loftus B.J."/>
            <person name="Nene V.M."/>
            <person name="Hannick L.I."/>
            <person name="Bidwell S."/>
            <person name="Haas B."/>
            <person name="Amedeo P."/>
            <person name="Orvis J."/>
            <person name="Wortman J.R."/>
            <person name="White O.R."/>
            <person name="Salzberg S."/>
            <person name="Shumway M."/>
            <person name="Koo H."/>
            <person name="Zhao Y."/>
            <person name="Holmes M."/>
            <person name="Miller J."/>
            <person name="Schatz M."/>
            <person name="Pop M."/>
            <person name="Pai G."/>
            <person name="Utterback T."/>
            <person name="Rogers Y.-H."/>
            <person name="Kravitz S."/>
            <person name="Fraser C.M."/>
        </authorList>
    </citation>
    <scope>NUCLEOTIDE SEQUENCE</scope>
    <source>
        <strain evidence="16">Liverpool</strain>
    </source>
</reference>
<reference evidence="16" key="3">
    <citation type="submission" date="2012-09" db="EMBL/GenBank/DDBJ databases">
        <authorList>
            <consortium name="VectorBase"/>
        </authorList>
    </citation>
    <scope>NUCLEOTIDE SEQUENCE</scope>
    <source>
        <strain evidence="16">Liverpool</strain>
    </source>
</reference>
<organism evidence="16 17">
    <name type="scientific">Aedes aegypti</name>
    <name type="common">Yellowfever mosquito</name>
    <name type="synonym">Culex aegypti</name>
    <dbReference type="NCBI Taxonomy" id="7159"/>
    <lineage>
        <taxon>Eukaryota</taxon>
        <taxon>Metazoa</taxon>
        <taxon>Ecdysozoa</taxon>
        <taxon>Arthropoda</taxon>
        <taxon>Hexapoda</taxon>
        <taxon>Insecta</taxon>
        <taxon>Pterygota</taxon>
        <taxon>Neoptera</taxon>
        <taxon>Endopterygota</taxon>
        <taxon>Diptera</taxon>
        <taxon>Nematocera</taxon>
        <taxon>Culicoidea</taxon>
        <taxon>Culicidae</taxon>
        <taxon>Culicinae</taxon>
        <taxon>Aedini</taxon>
        <taxon>Aedes</taxon>
        <taxon>Stegomyia</taxon>
    </lineage>
</organism>
<keyword evidence="8" id="KW-0256">Endoplasmic reticulum</keyword>
<protein>
    <submittedName>
        <fullName evidence="16">AAEL000320-PA</fullName>
    </submittedName>
</protein>
<evidence type="ECO:0000256" key="2">
    <source>
        <dbReference type="ARBA" id="ARBA00003690"/>
    </source>
</evidence>
<dbReference type="PRINTS" id="PR00463">
    <property type="entry name" value="EP450I"/>
</dbReference>
<proteinExistence type="inferred from homology"/>
<dbReference type="GeneID" id="5575192"/>
<keyword evidence="10 15" id="KW-0560">Oxidoreductase</keyword>
<dbReference type="InterPro" id="IPR017972">
    <property type="entry name" value="Cyt_P450_CS"/>
</dbReference>
<evidence type="ECO:0000256" key="7">
    <source>
        <dbReference type="ARBA" id="ARBA00022723"/>
    </source>
</evidence>
<evidence type="ECO:0000256" key="12">
    <source>
        <dbReference type="ARBA" id="ARBA00023033"/>
    </source>
</evidence>
<dbReference type="InterPro" id="IPR001128">
    <property type="entry name" value="Cyt_P450"/>
</dbReference>
<evidence type="ECO:0000256" key="8">
    <source>
        <dbReference type="ARBA" id="ARBA00022824"/>
    </source>
</evidence>
<sequence>MDLFLLLLTGPLAIVFLIFLYVRVLQYINRFANSVPFGGMSRYPLFINDWKLLRASPVQKFEILAETFAQHDRLFRVWFGPRMAFATCHPDVIQAILTHPECVDKPFFYRFARLDHGLLVGRAHLWRRQRKQLNPTFNLRILTSFLPIFEKCCQQMVNCLEPFANGDRIDILQHTTRCTLNMILQTSLDTDSLSNEESASLVKHIKRFFFISTNRVLNLHHYWEPVYRLTKNFAMESESYGVILGATRKILNIKKNEMKDKPLNENDLEYKKPRIYMDQLLKLSDTMSDKEIMHNVCTMIAAGNDTSGQLMAYACLLLGMYPHIQEKVYSEIIELIPLTRKESISVEQLKTLTYTEMFMFECLRLCPIAPNIARLNMTPIELEGITIPAGHIFFISFYSLHRRKDIWGPDAEQFDPERFSPERSVGRHLYAFLPFSGGSRNCIGWRYAMMSMKLMLVYLLREYRFRTDLKLSDLKFKFDMMLVLVFEHWVKIEKRRYNC</sequence>
<dbReference type="PROSITE" id="PS00086">
    <property type="entry name" value="CYTOCHROME_P450"/>
    <property type="match status" value="1"/>
</dbReference>
<keyword evidence="12 15" id="KW-0503">Monooxygenase</keyword>
<dbReference type="PANTHER" id="PTHR24291">
    <property type="entry name" value="CYTOCHROME P450 FAMILY 4"/>
    <property type="match status" value="1"/>
</dbReference>
<evidence type="ECO:0000256" key="5">
    <source>
        <dbReference type="ARBA" id="ARBA00010617"/>
    </source>
</evidence>
<dbReference type="HOGENOM" id="CLU_001570_5_1_1"/>
<evidence type="ECO:0000256" key="13">
    <source>
        <dbReference type="ARBA" id="ARBA00023136"/>
    </source>
</evidence>
<dbReference type="SUPFAM" id="SSF48264">
    <property type="entry name" value="Cytochrome P450"/>
    <property type="match status" value="1"/>
</dbReference>
<dbReference type="EMBL" id="CH477191">
    <property type="protein sequence ID" value="EAT48678.2"/>
    <property type="molecule type" value="Genomic_DNA"/>
</dbReference>
<dbReference type="KEGG" id="aag:5575192"/>
<dbReference type="CDD" id="cd11057">
    <property type="entry name" value="CYP313-like"/>
    <property type="match status" value="1"/>
</dbReference>
<dbReference type="PANTHER" id="PTHR24291:SF189">
    <property type="entry name" value="CYTOCHROME P450 4C3-RELATED"/>
    <property type="match status" value="1"/>
</dbReference>
<comment type="subcellular location">
    <subcellularLocation>
        <location evidence="4">Endoplasmic reticulum membrane</location>
        <topology evidence="4">Peripheral membrane protein</topology>
    </subcellularLocation>
    <subcellularLocation>
        <location evidence="3">Microsome membrane</location>
        <topology evidence="3">Peripheral membrane protein</topology>
    </subcellularLocation>
</comment>
<evidence type="ECO:0000256" key="11">
    <source>
        <dbReference type="ARBA" id="ARBA00023004"/>
    </source>
</evidence>
<dbReference type="GO" id="GO:0016705">
    <property type="term" value="F:oxidoreductase activity, acting on paired donors, with incorporation or reduction of molecular oxygen"/>
    <property type="evidence" value="ECO:0007669"/>
    <property type="project" value="InterPro"/>
</dbReference>
<comment type="function">
    <text evidence="2">May be involved in the metabolism of insect hormones and in the breakdown of synthetic insecticides.</text>
</comment>
<accession>A0A1S4EVJ8</accession>
<dbReference type="InterPro" id="IPR050196">
    <property type="entry name" value="Cytochrome_P450_Monoox"/>
</dbReference>
<evidence type="ECO:0000256" key="6">
    <source>
        <dbReference type="ARBA" id="ARBA00022617"/>
    </source>
</evidence>
<feature type="binding site" description="axial binding residue" evidence="14">
    <location>
        <position position="442"/>
    </location>
    <ligand>
        <name>heme</name>
        <dbReference type="ChEBI" id="CHEBI:30413"/>
    </ligand>
    <ligandPart>
        <name>Fe</name>
        <dbReference type="ChEBI" id="CHEBI:18248"/>
    </ligandPart>
</feature>
<dbReference type="GO" id="GO:0020037">
    <property type="term" value="F:heme binding"/>
    <property type="evidence" value="ECO:0007669"/>
    <property type="project" value="InterPro"/>
</dbReference>
<evidence type="ECO:0000256" key="15">
    <source>
        <dbReference type="RuleBase" id="RU000461"/>
    </source>
</evidence>
<dbReference type="InterPro" id="IPR002401">
    <property type="entry name" value="Cyt_P450_E_grp-I"/>
</dbReference>
<evidence type="ECO:0000256" key="9">
    <source>
        <dbReference type="ARBA" id="ARBA00022848"/>
    </source>
</evidence>
<dbReference type="InterPro" id="IPR036396">
    <property type="entry name" value="Cyt_P450_sf"/>
</dbReference>
<evidence type="ECO:0000256" key="3">
    <source>
        <dbReference type="ARBA" id="ARBA00004174"/>
    </source>
</evidence>
<dbReference type="Proteomes" id="UP000682892">
    <property type="component" value="Unassembled WGS sequence"/>
</dbReference>
<evidence type="ECO:0000313" key="17">
    <source>
        <dbReference type="Proteomes" id="UP000682892"/>
    </source>
</evidence>
<evidence type="ECO:0000256" key="1">
    <source>
        <dbReference type="ARBA" id="ARBA00001971"/>
    </source>
</evidence>